<gene>
    <name evidence="1" type="ORF">CXB51_007513</name>
</gene>
<dbReference type="EMBL" id="JAHUZN010000004">
    <property type="protein sequence ID" value="KAG8495910.1"/>
    <property type="molecule type" value="Genomic_DNA"/>
</dbReference>
<dbReference type="OrthoDB" id="971105at2759"/>
<organism evidence="1 2">
    <name type="scientific">Gossypium anomalum</name>
    <dbReference type="NCBI Taxonomy" id="47600"/>
    <lineage>
        <taxon>Eukaryota</taxon>
        <taxon>Viridiplantae</taxon>
        <taxon>Streptophyta</taxon>
        <taxon>Embryophyta</taxon>
        <taxon>Tracheophyta</taxon>
        <taxon>Spermatophyta</taxon>
        <taxon>Magnoliopsida</taxon>
        <taxon>eudicotyledons</taxon>
        <taxon>Gunneridae</taxon>
        <taxon>Pentapetalae</taxon>
        <taxon>rosids</taxon>
        <taxon>malvids</taxon>
        <taxon>Malvales</taxon>
        <taxon>Malvaceae</taxon>
        <taxon>Malvoideae</taxon>
        <taxon>Gossypium</taxon>
    </lineage>
</organism>
<dbReference type="Proteomes" id="UP000701853">
    <property type="component" value="Chromosome 4"/>
</dbReference>
<sequence>MGKNVKKNKDEDKDTDKDKGYRERLAICNKAVGEVISKLLDGDNSYLTTGCVLERMMAVMKAKYRLQDPRFILQFLRKLMEPIIAENASVGVQDAFQVLESFLMKYANPVQKKRSAKHLPDSISLTASQKEMVLLEATVDPILQLTTKDKLFSIVENMVNQALGPYLGRLQNLKLTNPVSIHGDPESSRGAEICNNIQGYLDVDPVALYMKDHGGGFELCNLSDDKIYDDSGEGTSGARANPHNMELSQENSFTVGPVLPSLPCSDMENFGGFGLCDLSDDEIYGDWGEGTSDARANQLIMNLSQENTFTVQGCADIQNTLPAVAEVHHNPVMHGVTKKSAEAKGKRTVEEIKDEAYIKKGKMKLVWVRSGLKILKPGLEHDGRALGSGGTGKNLGMTKLGLDKYKHRADIATHGGSARNLRVYKSCGLDNNKQGTTVLYSTAVSNPLLLSLCFDMIKFDCSSMGKNVKKNKDEDKDTDKDKGYRERLAICNKAVGEVISKLLDGDNSYLTTGCVLERMMAVMKAKYRLQDPRFILQFLRKLMEPIIAENASVGVQDAFQVLESFLMKYANPVQKKRSAKRLPDSISLTASQKEMVLLEATMDRILQLTTEDKLFSIVENMVNQALGPYLGRLQNLKLTNPVSIHGDPESSRGAEICNNIQVALYIKDHGGGFKLCNPSDDKIYDDLGEGTSGARANPHNMELSQENSFTVGPVLQSLPCSDMENFGGFGLCDLSDDEIYGDWGEGTSDASANQLIMNLSQENTFTVQGCADIQNTLPAVAEVHHNPVMHGLTKKSAEAKGKRLVEEIMDEAYIKKGKMKLVHDN</sequence>
<accession>A0A8J5ZHG7</accession>
<keyword evidence="2" id="KW-1185">Reference proteome</keyword>
<comment type="caution">
    <text evidence="1">The sequence shown here is derived from an EMBL/GenBank/DDBJ whole genome shotgun (WGS) entry which is preliminary data.</text>
</comment>
<name>A0A8J5ZHG7_9ROSI</name>
<proteinExistence type="predicted"/>
<dbReference type="AlphaFoldDB" id="A0A8J5ZHG7"/>
<protein>
    <submittedName>
        <fullName evidence="1">Uncharacterized protein</fullName>
    </submittedName>
</protein>
<evidence type="ECO:0000313" key="2">
    <source>
        <dbReference type="Proteomes" id="UP000701853"/>
    </source>
</evidence>
<evidence type="ECO:0000313" key="1">
    <source>
        <dbReference type="EMBL" id="KAG8495910.1"/>
    </source>
</evidence>
<reference evidence="1 2" key="1">
    <citation type="journal article" date="2021" name="bioRxiv">
        <title>The Gossypium anomalum genome as a resource for cotton improvement and evolutionary analysis of hybrid incompatibility.</title>
        <authorList>
            <person name="Grover C.E."/>
            <person name="Yuan D."/>
            <person name="Arick M.A."/>
            <person name="Miller E.R."/>
            <person name="Hu G."/>
            <person name="Peterson D.G."/>
            <person name="Wendel J.F."/>
            <person name="Udall J.A."/>
        </authorList>
    </citation>
    <scope>NUCLEOTIDE SEQUENCE [LARGE SCALE GENOMIC DNA]</scope>
    <source>
        <strain evidence="1">JFW-Udall</strain>
        <tissue evidence="1">Leaf</tissue>
    </source>
</reference>